<accession>A0A015U649</accession>
<gene>
    <name evidence="1" type="ORF">M125_2987</name>
</gene>
<dbReference type="PATRIC" id="fig|1339316.3.peg.2848"/>
<name>A0A015U649_BACFG</name>
<reference evidence="1 2" key="1">
    <citation type="submission" date="2014-02" db="EMBL/GenBank/DDBJ databases">
        <authorList>
            <person name="Sears C."/>
            <person name="Carroll K."/>
            <person name="Sack B.R."/>
            <person name="Qadri F."/>
            <person name="Myers L.L."/>
            <person name="Chung G.-T."/>
            <person name="Escheverria P."/>
            <person name="Fraser C.M."/>
            <person name="Sadzewicz L."/>
            <person name="Shefchek K.A."/>
            <person name="Tallon L."/>
            <person name="Das S.P."/>
            <person name="Daugherty S."/>
            <person name="Mongodin E.F."/>
        </authorList>
    </citation>
    <scope>NUCLEOTIDE SEQUENCE [LARGE SCALE GENOMIC DNA]</scope>
    <source>
        <strain evidence="2">3998T(B)3</strain>
    </source>
</reference>
<evidence type="ECO:0000313" key="2">
    <source>
        <dbReference type="Proteomes" id="UP000020773"/>
    </source>
</evidence>
<evidence type="ECO:0000313" key="1">
    <source>
        <dbReference type="EMBL" id="EXY90327.1"/>
    </source>
</evidence>
<dbReference type="RefSeq" id="WP_032597010.1">
    <property type="nucleotide sequence ID" value="NZ_JGDB01000184.1"/>
</dbReference>
<sequence>MEELLIALLERISNKIPEISLIDEDCGQLEALEDENEDMYPVTFPCVLVGNTDINWTDIAPGVQKGEAQLTVRLAIDCYNDTHIGSGTTDRIAERQRLSNKVYKTIQGFRVNRFFGALKRVKSRDYNLPGNIKVYEKVFTFYYHDESAR</sequence>
<comment type="caution">
    <text evidence="1">The sequence shown here is derived from an EMBL/GenBank/DDBJ whole genome shotgun (WGS) entry which is preliminary data.</text>
</comment>
<protein>
    <submittedName>
        <fullName evidence="1">Uncharacterized protein</fullName>
    </submittedName>
</protein>
<dbReference type="EMBL" id="JGDB01000184">
    <property type="protein sequence ID" value="EXY90327.1"/>
    <property type="molecule type" value="Genomic_DNA"/>
</dbReference>
<organism evidence="1 2">
    <name type="scientific">Bacteroides fragilis str. 3998T(B)3</name>
    <dbReference type="NCBI Taxonomy" id="1339316"/>
    <lineage>
        <taxon>Bacteria</taxon>
        <taxon>Pseudomonadati</taxon>
        <taxon>Bacteroidota</taxon>
        <taxon>Bacteroidia</taxon>
        <taxon>Bacteroidales</taxon>
        <taxon>Bacteroidaceae</taxon>
        <taxon>Bacteroides</taxon>
    </lineage>
</organism>
<dbReference type="AlphaFoldDB" id="A0A015U649"/>
<dbReference type="Proteomes" id="UP000020773">
    <property type="component" value="Unassembled WGS sequence"/>
</dbReference>
<proteinExistence type="predicted"/>